<dbReference type="Pfam" id="PF03175">
    <property type="entry name" value="DNA_pol_B_2"/>
    <property type="match status" value="1"/>
</dbReference>
<dbReference type="SUPFAM" id="SSF53098">
    <property type="entry name" value="Ribonuclease H-like"/>
    <property type="match status" value="1"/>
</dbReference>
<keyword evidence="6" id="KW-0239">DNA-directed DNA polymerase</keyword>
<name>A0ABQ0DHV3_9EUKA</name>
<dbReference type="InterPro" id="IPR012337">
    <property type="entry name" value="RNaseH-like_sf"/>
</dbReference>
<dbReference type="PANTHER" id="PTHR48144:SF2">
    <property type="entry name" value="DNA-DIRECTED DNA POLYMERASE"/>
    <property type="match status" value="1"/>
</dbReference>
<dbReference type="InterPro" id="IPR023211">
    <property type="entry name" value="DNA_pol_palm_dom_sf"/>
</dbReference>
<evidence type="ECO:0000256" key="7">
    <source>
        <dbReference type="ARBA" id="ARBA00023125"/>
    </source>
</evidence>
<dbReference type="InterPro" id="IPR036397">
    <property type="entry name" value="RNaseH_sf"/>
</dbReference>
<evidence type="ECO:0000256" key="3">
    <source>
        <dbReference type="ARBA" id="ARBA00022679"/>
    </source>
</evidence>
<keyword evidence="5" id="KW-0235">DNA replication</keyword>
<evidence type="ECO:0000259" key="10">
    <source>
        <dbReference type="Pfam" id="PF03175"/>
    </source>
</evidence>
<feature type="region of interest" description="Disordered" evidence="9">
    <location>
        <begin position="1"/>
        <end position="22"/>
    </location>
</feature>
<dbReference type="Proteomes" id="UP001628156">
    <property type="component" value="Unassembled WGS sequence"/>
</dbReference>
<protein>
    <recommendedName>
        <fullName evidence="2">DNA-directed DNA polymerase</fullName>
        <ecNumber evidence="2">2.7.7.7</ecNumber>
    </recommendedName>
</protein>
<comment type="caution">
    <text evidence="11">The sequence shown here is derived from an EMBL/GenBank/DDBJ whole genome shotgun (WGS) entry which is preliminary data.</text>
</comment>
<comment type="similarity">
    <text evidence="1">Belongs to the DNA polymerase type-B family.</text>
</comment>
<proteinExistence type="inferred from homology"/>
<organism evidence="11 12">
    <name type="scientific">Entamoeba nuttalli</name>
    <dbReference type="NCBI Taxonomy" id="412467"/>
    <lineage>
        <taxon>Eukaryota</taxon>
        <taxon>Amoebozoa</taxon>
        <taxon>Evosea</taxon>
        <taxon>Archamoebae</taxon>
        <taxon>Mastigamoebida</taxon>
        <taxon>Entamoebidae</taxon>
        <taxon>Entamoeba</taxon>
    </lineage>
</organism>
<dbReference type="SUPFAM" id="SSF56672">
    <property type="entry name" value="DNA/RNA polymerases"/>
    <property type="match status" value="1"/>
</dbReference>
<keyword evidence="7" id="KW-0238">DNA-binding</keyword>
<evidence type="ECO:0000256" key="5">
    <source>
        <dbReference type="ARBA" id="ARBA00022705"/>
    </source>
</evidence>
<comment type="catalytic activity">
    <reaction evidence="8">
        <text>DNA(n) + a 2'-deoxyribonucleoside 5'-triphosphate = DNA(n+1) + diphosphate</text>
        <dbReference type="Rhea" id="RHEA:22508"/>
        <dbReference type="Rhea" id="RHEA-COMP:17339"/>
        <dbReference type="Rhea" id="RHEA-COMP:17340"/>
        <dbReference type="ChEBI" id="CHEBI:33019"/>
        <dbReference type="ChEBI" id="CHEBI:61560"/>
        <dbReference type="ChEBI" id="CHEBI:173112"/>
        <dbReference type="EC" id="2.7.7.7"/>
    </reaction>
</comment>
<feature type="region of interest" description="Disordered" evidence="9">
    <location>
        <begin position="173"/>
        <end position="218"/>
    </location>
</feature>
<gene>
    <name evidence="11" type="ORF">ENUP19_0108G0002</name>
</gene>
<evidence type="ECO:0000256" key="1">
    <source>
        <dbReference type="ARBA" id="ARBA00005755"/>
    </source>
</evidence>
<feature type="domain" description="DNA-directed DNA polymerase family B mitochondria/virus" evidence="10">
    <location>
        <begin position="674"/>
        <end position="1069"/>
    </location>
</feature>
<dbReference type="InterPro" id="IPR006172">
    <property type="entry name" value="DNA-dir_DNA_pol_B"/>
</dbReference>
<feature type="compositionally biased region" description="Polar residues" evidence="9">
    <location>
        <begin position="1"/>
        <end position="11"/>
    </location>
</feature>
<dbReference type="InterPro" id="IPR043502">
    <property type="entry name" value="DNA/RNA_pol_sf"/>
</dbReference>
<keyword evidence="3" id="KW-0808">Transferase</keyword>
<sequence>MSYRQNKNNIFNIKRKEQERRRQRRRQQLLNDRRTIEPHVGVGSDERRRQQRRRITMTKKDYEKIEKTMTTFSNPSGLDGYGELEKTATNSHSNAFFENHRELEKTTTRSYGSAGFETIGDRVRNRREAVTKSREPEWQASLGEIQAPPHEAIDSLAKEKASGAIGEYGAGTISARLGGDRPVSGASPTTPSFSPDPHNAPSQDAPMKPPEETPFIPPNEAQAMEDTLSDGEVATLLEEIYNEEENDTLDFLTLDRVPPTDNEIHLLQLARENNTDDEIEFSVIRKRDFGLENTAQAWRGMLGETYRLSRLIKEHDLIPLVELVFGGRRRRFIINLGNVDPQVFINKCVGFEVGIEEFWRRCDDEESELNIPPGKIVKEIIIKIVKPPQRQRIEGALFNYYLVDHWAPLQNILKKYQIYVKEEIIHVENTFINCLENSNILRKNEIDKIRTKLKGNTVTKKTMIHFAEEFKLNIILRYYNGEKIVTNNIKHGERTIKIFLIRWKNNFHYVPDEKVPLTTYFIKHYEEILNYCNENGKDIEKFFNVTKKEGEIYKHSLNNYIPVYKCLSLLRDAGAIKEIVRNDMIKKKYYDSFLFSPENISLTIEESKLIVEDKKSETTNTLLFADFECFTSGDYHKPYCIIVMNEVGVWKKFYGMDCAERFIDYLQTIESPLCYFHNLGYDGRFLAKYGIINIVKKGKMIYKMTIKLNGKKIVFKDTLALIPTSISNFKTFFKLDGNYEKEIFPYNYYNEETMRIGVIENCWNKETPSWSLEKIAQFKENLIKNRCCINETEFNAEKYCEYYCLRDVLVLREGFLKYRKMMKENLNLDCTQFTTLSSLSYYYFKNNCFVKDLLFEYTGNVREYIKKAVYGGRNMLGENKKHMVNKEIVDFDACSLYPSAVARLFLPSGAPHVMKKPIQWYLEHLMEEQQYETTQERFISYFIVTIEITKVNKIRKMPIIIKKVNGINQYVNEPTVMTVDSIYLEDLLKYQEIEFNVKEGIYWDGGKASLFKEKIKEIYDIRKQKKAEHDPSEVIFKLIMNSCYGKTIQKPIMEEIKLFRTKRKMLSYWKRNLEDIITGEQLYDSDIWILNVKKQLDEFFVPNIIGVLILSMSKRIMNELIYLCEDNNIYVYYQDTDSIHIEKDKLAQLRDSYYRKYNRELVGNNIGQFHSDFPPVNGKESWSIKSIFLGKKSYLDVLTNEDGDIDYLIRMKGIPKDVIIGVANEKFEGDVVALYEYLYAGYPLTFDLSKYGPHFVIERDFRVKTLEEFKRTIKF</sequence>
<evidence type="ECO:0000256" key="2">
    <source>
        <dbReference type="ARBA" id="ARBA00012417"/>
    </source>
</evidence>
<dbReference type="Gene3D" id="3.90.1600.10">
    <property type="entry name" value="Palm domain of DNA polymerase"/>
    <property type="match status" value="2"/>
</dbReference>
<reference evidence="11 12" key="1">
    <citation type="journal article" date="2019" name="PLoS Negl. Trop. Dis.">
        <title>Whole genome sequencing of Entamoeba nuttalli reveals mammalian host-related molecular signatures and a novel octapeptide-repeat surface protein.</title>
        <authorList>
            <person name="Tanaka M."/>
            <person name="Makiuchi T."/>
            <person name="Komiyama T."/>
            <person name="Shiina T."/>
            <person name="Osaki K."/>
            <person name="Tachibana H."/>
        </authorList>
    </citation>
    <scope>NUCLEOTIDE SEQUENCE [LARGE SCALE GENOMIC DNA]</scope>
    <source>
        <strain evidence="11 12">P19-061405</strain>
    </source>
</reference>
<accession>A0ABQ0DHV3</accession>
<keyword evidence="4" id="KW-0548">Nucleotidyltransferase</keyword>
<evidence type="ECO:0000256" key="6">
    <source>
        <dbReference type="ARBA" id="ARBA00022932"/>
    </source>
</evidence>
<dbReference type="EC" id="2.7.7.7" evidence="2"/>
<dbReference type="EMBL" id="BAAFRS010000108">
    <property type="protein sequence ID" value="GAB1222410.1"/>
    <property type="molecule type" value="Genomic_DNA"/>
</dbReference>
<evidence type="ECO:0000256" key="9">
    <source>
        <dbReference type="SAM" id="MobiDB-lite"/>
    </source>
</evidence>
<evidence type="ECO:0000313" key="11">
    <source>
        <dbReference type="EMBL" id="GAB1222410.1"/>
    </source>
</evidence>
<dbReference type="PANTHER" id="PTHR48144">
    <property type="entry name" value="DNA-DIRECTED DNA POLYMERASE"/>
    <property type="match status" value="1"/>
</dbReference>
<evidence type="ECO:0000256" key="8">
    <source>
        <dbReference type="ARBA" id="ARBA00049244"/>
    </source>
</evidence>
<evidence type="ECO:0000256" key="4">
    <source>
        <dbReference type="ARBA" id="ARBA00022695"/>
    </source>
</evidence>
<dbReference type="Gene3D" id="3.30.420.10">
    <property type="entry name" value="Ribonuclease H-like superfamily/Ribonuclease H"/>
    <property type="match status" value="1"/>
</dbReference>
<dbReference type="InterPro" id="IPR004868">
    <property type="entry name" value="DNA-dir_DNA_pol_B_mt/vir"/>
</dbReference>
<dbReference type="PRINTS" id="PR00106">
    <property type="entry name" value="DNAPOLB"/>
</dbReference>
<evidence type="ECO:0000313" key="12">
    <source>
        <dbReference type="Proteomes" id="UP001628156"/>
    </source>
</evidence>
<keyword evidence="12" id="KW-1185">Reference proteome</keyword>